<keyword evidence="1" id="KW-0472">Membrane</keyword>
<dbReference type="PRINTS" id="PR00411">
    <property type="entry name" value="PNDRDTASEI"/>
</dbReference>
<evidence type="ECO:0000256" key="1">
    <source>
        <dbReference type="SAM" id="Phobius"/>
    </source>
</evidence>
<dbReference type="STRING" id="5539.A0A3E2H2C3"/>
<evidence type="ECO:0000313" key="3">
    <source>
        <dbReference type="EMBL" id="RFU27534.1"/>
    </source>
</evidence>
<keyword evidence="1" id="KW-1133">Transmembrane helix</keyword>
<gene>
    <name evidence="3" type="ORF">B7463_g8806</name>
</gene>
<proteinExistence type="predicted"/>
<dbReference type="EMBL" id="NCSJ02000202">
    <property type="protein sequence ID" value="RFU27534.1"/>
    <property type="molecule type" value="Genomic_DNA"/>
</dbReference>
<feature type="non-terminal residue" evidence="3">
    <location>
        <position position="1"/>
    </location>
</feature>
<organism evidence="3 4">
    <name type="scientific">Scytalidium lignicola</name>
    <name type="common">Hyphomycete</name>
    <dbReference type="NCBI Taxonomy" id="5539"/>
    <lineage>
        <taxon>Eukaryota</taxon>
        <taxon>Fungi</taxon>
        <taxon>Dikarya</taxon>
        <taxon>Ascomycota</taxon>
        <taxon>Pezizomycotina</taxon>
        <taxon>Leotiomycetes</taxon>
        <taxon>Leotiomycetes incertae sedis</taxon>
        <taxon>Scytalidium</taxon>
    </lineage>
</organism>
<dbReference type="GO" id="GO:0050660">
    <property type="term" value="F:flavin adenine dinucleotide binding"/>
    <property type="evidence" value="ECO:0007669"/>
    <property type="project" value="TreeGrafter"/>
</dbReference>
<dbReference type="Gene3D" id="3.50.50.100">
    <property type="match status" value="1"/>
</dbReference>
<dbReference type="OrthoDB" id="202203at2759"/>
<dbReference type="GO" id="GO:0004174">
    <property type="term" value="F:electron-transferring-flavoprotein dehydrogenase activity"/>
    <property type="evidence" value="ECO:0007669"/>
    <property type="project" value="TreeGrafter"/>
</dbReference>
<dbReference type="AlphaFoldDB" id="A0A3E2H2C3"/>
<dbReference type="InterPro" id="IPR036188">
    <property type="entry name" value="FAD/NAD-bd_sf"/>
</dbReference>
<dbReference type="InterPro" id="IPR023753">
    <property type="entry name" value="FAD/NAD-binding_dom"/>
</dbReference>
<dbReference type="PRINTS" id="PR00368">
    <property type="entry name" value="FADPNR"/>
</dbReference>
<feature type="non-terminal residue" evidence="3">
    <location>
        <position position="426"/>
    </location>
</feature>
<dbReference type="PANTHER" id="PTHR43735:SF25">
    <property type="entry name" value="NAD(P)H DEHYDROGENASE 3"/>
    <property type="match status" value="1"/>
</dbReference>
<sequence length="426" mass="46375">MSAKSDNTHNIIILGASFAGISAAHVLLRHVLPPLASASSITYKVTLISPSAYFFWKIGCPRSVVFPDLLPLDKQLIPVTDGFKEYESSRFEFLQGAATQVDHGSKTVTIQDSSDKVGGEDKKYDLSYDSLIICSGTTQSSPLFVQHGTDAATRKAFADIHERLPKAKSIVVAGGGAAGTETAGELGDAYGSSKDITILSGDDRLLSNLSPSRGQDAERILKQLGVKTVNNLRVASVTEVDGKTLLKFSDGTERTVDIYIPAVGDQPNTKFLPKDWLNERGFVKTELQTLRLSVPDVSGVYVLGSVGSYSAGGVLDIYNAVRPCCESVRVDLVSLLRPQVQVELEKKQKVRFPCSLIKSSPPLKEHRSPYKQWTGETQIIPIGRHHGVGVLFGWGIPQWFITMIKGKTFMIEKALPLVHGEDYKKA</sequence>
<dbReference type="Proteomes" id="UP000258309">
    <property type="component" value="Unassembled WGS sequence"/>
</dbReference>
<feature type="transmembrane region" description="Helical" evidence="1">
    <location>
        <begin position="12"/>
        <end position="32"/>
    </location>
</feature>
<keyword evidence="1" id="KW-0812">Transmembrane</keyword>
<dbReference type="PANTHER" id="PTHR43735">
    <property type="entry name" value="APOPTOSIS-INDUCING FACTOR 1"/>
    <property type="match status" value="1"/>
</dbReference>
<protein>
    <recommendedName>
        <fullName evidence="2">FAD/NAD(P)-binding domain-containing protein</fullName>
    </recommendedName>
</protein>
<dbReference type="OMA" id="WKIGAPR"/>
<evidence type="ECO:0000313" key="4">
    <source>
        <dbReference type="Proteomes" id="UP000258309"/>
    </source>
</evidence>
<evidence type="ECO:0000259" key="2">
    <source>
        <dbReference type="Pfam" id="PF07992"/>
    </source>
</evidence>
<reference evidence="3 4" key="1">
    <citation type="submission" date="2018-05" db="EMBL/GenBank/DDBJ databases">
        <title>Draft genome sequence of Scytalidium lignicola DSM 105466, a ubiquitous saprotrophic fungus.</title>
        <authorList>
            <person name="Buettner E."/>
            <person name="Gebauer A.M."/>
            <person name="Hofrichter M."/>
            <person name="Liers C."/>
            <person name="Kellner H."/>
        </authorList>
    </citation>
    <scope>NUCLEOTIDE SEQUENCE [LARGE SCALE GENOMIC DNA]</scope>
    <source>
        <strain evidence="3 4">DSM 105466</strain>
    </source>
</reference>
<name>A0A3E2H2C3_SCYLI</name>
<feature type="domain" description="FAD/NAD(P)-binding" evidence="2">
    <location>
        <begin position="10"/>
        <end position="307"/>
    </location>
</feature>
<accession>A0A3E2H2C3</accession>
<dbReference type="SUPFAM" id="SSF51905">
    <property type="entry name" value="FAD/NAD(P)-binding domain"/>
    <property type="match status" value="1"/>
</dbReference>
<comment type="caution">
    <text evidence="3">The sequence shown here is derived from an EMBL/GenBank/DDBJ whole genome shotgun (WGS) entry which is preliminary data.</text>
</comment>
<keyword evidence="4" id="KW-1185">Reference proteome</keyword>
<dbReference type="GO" id="GO:0005737">
    <property type="term" value="C:cytoplasm"/>
    <property type="evidence" value="ECO:0007669"/>
    <property type="project" value="TreeGrafter"/>
</dbReference>
<dbReference type="Pfam" id="PF07992">
    <property type="entry name" value="Pyr_redox_2"/>
    <property type="match status" value="1"/>
</dbReference>